<dbReference type="EMBL" id="BMLP01000004">
    <property type="protein sequence ID" value="GGO33182.1"/>
    <property type="molecule type" value="Genomic_DNA"/>
</dbReference>
<protein>
    <submittedName>
        <fullName evidence="1">Uncharacterized protein</fullName>
    </submittedName>
</protein>
<gene>
    <name evidence="1" type="ORF">GCM10010991_22170</name>
</gene>
<sequence>MGPRHRVDAVDLHKTDAADQIGKRGTTRGSGWGLGQGVPVQKQPSRGIICQGSLFCHVTQASSRFSTSKPGNFVTY</sequence>
<evidence type="ECO:0000313" key="1">
    <source>
        <dbReference type="EMBL" id="GGO33182.1"/>
    </source>
</evidence>
<name>A0A917YLT4_9RHOB</name>
<organism evidence="1 2">
    <name type="scientific">Gemmobacter aquaticus</name>
    <dbReference type="NCBI Taxonomy" id="490185"/>
    <lineage>
        <taxon>Bacteria</taxon>
        <taxon>Pseudomonadati</taxon>
        <taxon>Pseudomonadota</taxon>
        <taxon>Alphaproteobacteria</taxon>
        <taxon>Rhodobacterales</taxon>
        <taxon>Paracoccaceae</taxon>
        <taxon>Gemmobacter</taxon>
    </lineage>
</organism>
<proteinExistence type="predicted"/>
<reference evidence="1 2" key="1">
    <citation type="journal article" date="2014" name="Int. J. Syst. Evol. Microbiol.">
        <title>Complete genome sequence of Corynebacterium casei LMG S-19264T (=DSM 44701T), isolated from a smear-ripened cheese.</title>
        <authorList>
            <consortium name="US DOE Joint Genome Institute (JGI-PGF)"/>
            <person name="Walter F."/>
            <person name="Albersmeier A."/>
            <person name="Kalinowski J."/>
            <person name="Ruckert C."/>
        </authorList>
    </citation>
    <scope>NUCLEOTIDE SEQUENCE [LARGE SCALE GENOMIC DNA]</scope>
    <source>
        <strain evidence="1 2">CGMCC 1.7029</strain>
    </source>
</reference>
<keyword evidence="2" id="KW-1185">Reference proteome</keyword>
<accession>A0A917YLT4</accession>
<comment type="caution">
    <text evidence="1">The sequence shown here is derived from an EMBL/GenBank/DDBJ whole genome shotgun (WGS) entry which is preliminary data.</text>
</comment>
<evidence type="ECO:0000313" key="2">
    <source>
        <dbReference type="Proteomes" id="UP000598196"/>
    </source>
</evidence>
<dbReference type="AlphaFoldDB" id="A0A917YLT4"/>
<dbReference type="Proteomes" id="UP000598196">
    <property type="component" value="Unassembled WGS sequence"/>
</dbReference>